<dbReference type="Pfam" id="PF08557">
    <property type="entry name" value="Lipid_DES"/>
    <property type="match status" value="1"/>
</dbReference>
<sequence length="69" mass="7810">PLGVRKSLTNGHSRPKHPRRTVTVSLTTADAQIPKPPQDPSDFLWLMTGEPHRSRRLVILKAHPEELLQ</sequence>
<feature type="domain" description="Sphingolipid delta4-desaturase N-terminal" evidence="2">
    <location>
        <begin position="40"/>
        <end position="65"/>
    </location>
</feature>
<accession>A0A8H3HF94</accession>
<comment type="caution">
    <text evidence="3">The sequence shown here is derived from an EMBL/GenBank/DDBJ whole genome shotgun (WGS) entry which is preliminary data.</text>
</comment>
<evidence type="ECO:0000256" key="1">
    <source>
        <dbReference type="SAM" id="MobiDB-lite"/>
    </source>
</evidence>
<reference evidence="3" key="1">
    <citation type="submission" date="2021-01" db="EMBL/GenBank/DDBJ databases">
        <authorList>
            <person name="Kaushik A."/>
        </authorList>
    </citation>
    <scope>NUCLEOTIDE SEQUENCE</scope>
    <source>
        <strain evidence="3">AG6-10EEA</strain>
    </source>
</reference>
<dbReference type="EMBL" id="CAJMXA010003673">
    <property type="protein sequence ID" value="CAE6510419.1"/>
    <property type="molecule type" value="Genomic_DNA"/>
</dbReference>
<feature type="region of interest" description="Disordered" evidence="1">
    <location>
        <begin position="1"/>
        <end position="21"/>
    </location>
</feature>
<gene>
    <name evidence="3" type="ORF">RDB_LOCUS126706</name>
</gene>
<evidence type="ECO:0000313" key="3">
    <source>
        <dbReference type="EMBL" id="CAE6510419.1"/>
    </source>
</evidence>
<evidence type="ECO:0000259" key="2">
    <source>
        <dbReference type="Pfam" id="PF08557"/>
    </source>
</evidence>
<name>A0A8H3HF94_9AGAM</name>
<evidence type="ECO:0000313" key="4">
    <source>
        <dbReference type="Proteomes" id="UP000663853"/>
    </source>
</evidence>
<dbReference type="InterPro" id="IPR013866">
    <property type="entry name" value="Sphingolipid_d4-desaturase_N"/>
</dbReference>
<organism evidence="3 4">
    <name type="scientific">Rhizoctonia solani</name>
    <dbReference type="NCBI Taxonomy" id="456999"/>
    <lineage>
        <taxon>Eukaryota</taxon>
        <taxon>Fungi</taxon>
        <taxon>Dikarya</taxon>
        <taxon>Basidiomycota</taxon>
        <taxon>Agaricomycotina</taxon>
        <taxon>Agaricomycetes</taxon>
        <taxon>Cantharellales</taxon>
        <taxon>Ceratobasidiaceae</taxon>
        <taxon>Rhizoctonia</taxon>
    </lineage>
</organism>
<feature type="non-terminal residue" evidence="3">
    <location>
        <position position="1"/>
    </location>
</feature>
<dbReference type="Proteomes" id="UP000663853">
    <property type="component" value="Unassembled WGS sequence"/>
</dbReference>
<protein>
    <recommendedName>
        <fullName evidence="2">Sphingolipid delta4-desaturase N-terminal domain-containing protein</fullName>
    </recommendedName>
</protein>
<dbReference type="AlphaFoldDB" id="A0A8H3HF94"/>
<proteinExistence type="predicted"/>